<evidence type="ECO:0000313" key="1">
    <source>
        <dbReference type="EMBL" id="TWU36043.1"/>
    </source>
</evidence>
<dbReference type="Proteomes" id="UP000319143">
    <property type="component" value="Unassembled WGS sequence"/>
</dbReference>
<sequence>MTVVRGHRLRSAHGYPYRDQPPLPIEFSILTSRTHVLQFVALRAVAIRVTDVDQGETAAELI</sequence>
<reference evidence="1 2" key="1">
    <citation type="submission" date="2019-02" db="EMBL/GenBank/DDBJ databases">
        <title>Deep-cultivation of Planctomycetes and their phenomic and genomic characterization uncovers novel biology.</title>
        <authorList>
            <person name="Wiegand S."/>
            <person name="Jogler M."/>
            <person name="Boedeker C."/>
            <person name="Pinto D."/>
            <person name="Vollmers J."/>
            <person name="Rivas-Marin E."/>
            <person name="Kohn T."/>
            <person name="Peeters S.H."/>
            <person name="Heuer A."/>
            <person name="Rast P."/>
            <person name="Oberbeckmann S."/>
            <person name="Bunk B."/>
            <person name="Jeske O."/>
            <person name="Meyerdierks A."/>
            <person name="Storesund J.E."/>
            <person name="Kallscheuer N."/>
            <person name="Luecker S."/>
            <person name="Lage O.M."/>
            <person name="Pohl T."/>
            <person name="Merkel B.J."/>
            <person name="Hornburger P."/>
            <person name="Mueller R.-W."/>
            <person name="Bruemmer F."/>
            <person name="Labrenz M."/>
            <person name="Spormann A.M."/>
            <person name="Op Den Camp H."/>
            <person name="Overmann J."/>
            <person name="Amann R."/>
            <person name="Jetten M.S.M."/>
            <person name="Mascher T."/>
            <person name="Medema M.H."/>
            <person name="Devos D.P."/>
            <person name="Kaster A.-K."/>
            <person name="Ovreas L."/>
            <person name="Rohde M."/>
            <person name="Galperin M.Y."/>
            <person name="Jogler C."/>
        </authorList>
    </citation>
    <scope>NUCLEOTIDE SEQUENCE [LARGE SCALE GENOMIC DNA]</scope>
    <source>
        <strain evidence="1 2">Poly41</strain>
    </source>
</reference>
<dbReference type="EMBL" id="SJPV01000006">
    <property type="protein sequence ID" value="TWU36043.1"/>
    <property type="molecule type" value="Genomic_DNA"/>
</dbReference>
<comment type="caution">
    <text evidence="1">The sequence shown here is derived from an EMBL/GenBank/DDBJ whole genome shotgun (WGS) entry which is preliminary data.</text>
</comment>
<organism evidence="1 2">
    <name type="scientific">Novipirellula artificiosorum</name>
    <dbReference type="NCBI Taxonomy" id="2528016"/>
    <lineage>
        <taxon>Bacteria</taxon>
        <taxon>Pseudomonadati</taxon>
        <taxon>Planctomycetota</taxon>
        <taxon>Planctomycetia</taxon>
        <taxon>Pirellulales</taxon>
        <taxon>Pirellulaceae</taxon>
        <taxon>Novipirellula</taxon>
    </lineage>
</organism>
<dbReference type="AlphaFoldDB" id="A0A5C6DFK7"/>
<protein>
    <submittedName>
        <fullName evidence="1">Uncharacterized protein</fullName>
    </submittedName>
</protein>
<accession>A0A5C6DFK7</accession>
<keyword evidence="2" id="KW-1185">Reference proteome</keyword>
<evidence type="ECO:0000313" key="2">
    <source>
        <dbReference type="Proteomes" id="UP000319143"/>
    </source>
</evidence>
<proteinExistence type="predicted"/>
<gene>
    <name evidence="1" type="ORF">Poly41_37960</name>
</gene>
<name>A0A5C6DFK7_9BACT</name>